<dbReference type="EMBL" id="CP003653">
    <property type="protein sequence ID" value="AFZ37218.1"/>
    <property type="molecule type" value="Genomic_DNA"/>
</dbReference>
<dbReference type="Pfam" id="PF14218">
    <property type="entry name" value="COP23"/>
    <property type="match status" value="1"/>
</dbReference>
<name>K9XXG8_STAC7</name>
<accession>K9XXG8</accession>
<dbReference type="Proteomes" id="UP000010473">
    <property type="component" value="Chromosome"/>
</dbReference>
<dbReference type="RefSeq" id="WP_015194879.1">
    <property type="nucleotide sequence ID" value="NC_019748.1"/>
</dbReference>
<dbReference type="AlphaFoldDB" id="K9XXG8"/>
<reference evidence="3" key="1">
    <citation type="journal article" date="2013" name="Proc. Natl. Acad. Sci. U.S.A.">
        <title>Improving the coverage of the cyanobacterial phylum using diversity-driven genome sequencing.</title>
        <authorList>
            <person name="Shih P.M."/>
            <person name="Wu D."/>
            <person name="Latifi A."/>
            <person name="Axen S.D."/>
            <person name="Fewer D.P."/>
            <person name="Talla E."/>
            <person name="Calteau A."/>
            <person name="Cai F."/>
            <person name="Tandeau de Marsac N."/>
            <person name="Rippka R."/>
            <person name="Herdman M."/>
            <person name="Sivonen K."/>
            <person name="Coursin T."/>
            <person name="Laurent T."/>
            <person name="Goodwin L."/>
            <person name="Nolan M."/>
            <person name="Davenport K.W."/>
            <person name="Han C.S."/>
            <person name="Rubin E.M."/>
            <person name="Eisen J.A."/>
            <person name="Woyke T."/>
            <person name="Gugger M."/>
            <person name="Kerfeld C.A."/>
        </authorList>
    </citation>
    <scope>NUCLEOTIDE SEQUENCE [LARGE SCALE GENOMIC DNA]</scope>
    <source>
        <strain evidence="3">ATCC 29371 / PCC 7437</strain>
    </source>
</reference>
<dbReference type="KEGG" id="scs:Sta7437_3722"/>
<dbReference type="OrthoDB" id="581915at2"/>
<proteinExistence type="predicted"/>
<feature type="signal peptide" evidence="1">
    <location>
        <begin position="1"/>
        <end position="24"/>
    </location>
</feature>
<dbReference type="eggNOG" id="ENOG503075I">
    <property type="taxonomic scope" value="Bacteria"/>
</dbReference>
<organism evidence="2 3">
    <name type="scientific">Stanieria cyanosphaera (strain ATCC 29371 / PCC 7437)</name>
    <dbReference type="NCBI Taxonomy" id="111780"/>
    <lineage>
        <taxon>Bacteria</taxon>
        <taxon>Bacillati</taxon>
        <taxon>Cyanobacteriota</taxon>
        <taxon>Cyanophyceae</taxon>
        <taxon>Pleurocapsales</taxon>
        <taxon>Dermocarpellaceae</taxon>
        <taxon>Stanieria</taxon>
    </lineage>
</organism>
<gene>
    <name evidence="2" type="ordered locus">Sta7437_3722</name>
</gene>
<evidence type="ECO:0000313" key="2">
    <source>
        <dbReference type="EMBL" id="AFZ37218.1"/>
    </source>
</evidence>
<keyword evidence="1" id="KW-0732">Signal</keyword>
<dbReference type="HOGENOM" id="CLU_1569732_0_0_3"/>
<evidence type="ECO:0000256" key="1">
    <source>
        <dbReference type="SAM" id="SignalP"/>
    </source>
</evidence>
<protein>
    <submittedName>
        <fullName evidence="2">Uncharacterized protein</fullName>
    </submittedName>
</protein>
<dbReference type="InterPro" id="IPR025478">
    <property type="entry name" value="COP23"/>
</dbReference>
<sequence>MSIKNLSPILAAGAIALSAIPAFGESTQSSNRNVFCQVNNGIPTTVANVQGEIKSIFHWRNEVLPKSANAQQLCNSVSAKLANYSSLKGFGGHDQGGLPTICAENSPGECSLVLFTLAPTDNAIDESERVLAGILDSGLAKDKQVSNARGIQSTYYPVDFWYLLGLKFNK</sequence>
<evidence type="ECO:0000313" key="3">
    <source>
        <dbReference type="Proteomes" id="UP000010473"/>
    </source>
</evidence>
<keyword evidence="3" id="KW-1185">Reference proteome</keyword>
<feature type="chain" id="PRO_5003938647" evidence="1">
    <location>
        <begin position="25"/>
        <end position="170"/>
    </location>
</feature>